<protein>
    <submittedName>
        <fullName evidence="1">Uncharacterized protein</fullName>
    </submittedName>
</protein>
<proteinExistence type="predicted"/>
<sequence>MAVLQPLPCDIAYLKFAFCHCVEGEVDLFCTLMNLFPSSVHRHYNNVESAIVSKIMSGKCYSNLSKKLEVVRQWNSWFLQEKSHLLH</sequence>
<evidence type="ECO:0000313" key="1">
    <source>
        <dbReference type="EMBL" id="KAF5181723.1"/>
    </source>
</evidence>
<accession>A0A7J6V9S6</accession>
<dbReference type="AlphaFoldDB" id="A0A7J6V9S6"/>
<organism evidence="1 2">
    <name type="scientific">Thalictrum thalictroides</name>
    <name type="common">Rue-anemone</name>
    <name type="synonym">Anemone thalictroides</name>
    <dbReference type="NCBI Taxonomy" id="46969"/>
    <lineage>
        <taxon>Eukaryota</taxon>
        <taxon>Viridiplantae</taxon>
        <taxon>Streptophyta</taxon>
        <taxon>Embryophyta</taxon>
        <taxon>Tracheophyta</taxon>
        <taxon>Spermatophyta</taxon>
        <taxon>Magnoliopsida</taxon>
        <taxon>Ranunculales</taxon>
        <taxon>Ranunculaceae</taxon>
        <taxon>Thalictroideae</taxon>
        <taxon>Thalictrum</taxon>
    </lineage>
</organism>
<evidence type="ECO:0000313" key="2">
    <source>
        <dbReference type="Proteomes" id="UP000554482"/>
    </source>
</evidence>
<dbReference type="OrthoDB" id="20900at2759"/>
<name>A0A7J6V9S6_THATH</name>
<dbReference type="EMBL" id="JABWDY010035796">
    <property type="protein sequence ID" value="KAF5181723.1"/>
    <property type="molecule type" value="Genomic_DNA"/>
</dbReference>
<comment type="caution">
    <text evidence="1">The sequence shown here is derived from an EMBL/GenBank/DDBJ whole genome shotgun (WGS) entry which is preliminary data.</text>
</comment>
<dbReference type="Proteomes" id="UP000554482">
    <property type="component" value="Unassembled WGS sequence"/>
</dbReference>
<reference evidence="1 2" key="1">
    <citation type="submission" date="2020-06" db="EMBL/GenBank/DDBJ databases">
        <title>Transcriptomic and genomic resources for Thalictrum thalictroides and T. hernandezii: Facilitating candidate gene discovery in an emerging model plant lineage.</title>
        <authorList>
            <person name="Arias T."/>
            <person name="Riano-Pachon D.M."/>
            <person name="Di Stilio V.S."/>
        </authorList>
    </citation>
    <scope>NUCLEOTIDE SEQUENCE [LARGE SCALE GENOMIC DNA]</scope>
    <source>
        <strain evidence="2">cv. WT478/WT964</strain>
        <tissue evidence="1">Leaves</tissue>
    </source>
</reference>
<keyword evidence="2" id="KW-1185">Reference proteome</keyword>
<gene>
    <name evidence="1" type="ORF">FRX31_028688</name>
</gene>